<evidence type="ECO:0000313" key="3">
    <source>
        <dbReference type="Proteomes" id="UP000245119"/>
    </source>
</evidence>
<evidence type="ECO:0000313" key="2">
    <source>
        <dbReference type="EMBL" id="PVD28040.1"/>
    </source>
</evidence>
<gene>
    <name evidence="2" type="ORF">C0Q70_10621</name>
</gene>
<protein>
    <submittedName>
        <fullName evidence="2">Uncharacterized protein</fullName>
    </submittedName>
</protein>
<feature type="compositionally biased region" description="Polar residues" evidence="1">
    <location>
        <begin position="7"/>
        <end position="16"/>
    </location>
</feature>
<organism evidence="2 3">
    <name type="scientific">Pomacea canaliculata</name>
    <name type="common">Golden apple snail</name>
    <dbReference type="NCBI Taxonomy" id="400727"/>
    <lineage>
        <taxon>Eukaryota</taxon>
        <taxon>Metazoa</taxon>
        <taxon>Spiralia</taxon>
        <taxon>Lophotrochozoa</taxon>
        <taxon>Mollusca</taxon>
        <taxon>Gastropoda</taxon>
        <taxon>Caenogastropoda</taxon>
        <taxon>Architaenioglossa</taxon>
        <taxon>Ampullarioidea</taxon>
        <taxon>Ampullariidae</taxon>
        <taxon>Pomacea</taxon>
    </lineage>
</organism>
<feature type="region of interest" description="Disordered" evidence="1">
    <location>
        <begin position="1"/>
        <end position="25"/>
    </location>
</feature>
<comment type="caution">
    <text evidence="2">The sequence shown here is derived from an EMBL/GenBank/DDBJ whole genome shotgun (WGS) entry which is preliminary data.</text>
</comment>
<dbReference type="Proteomes" id="UP000245119">
    <property type="component" value="Linkage Group LG6"/>
</dbReference>
<dbReference type="AlphaFoldDB" id="A0A2T7P3Q3"/>
<proteinExistence type="predicted"/>
<feature type="region of interest" description="Disordered" evidence="1">
    <location>
        <begin position="98"/>
        <end position="133"/>
    </location>
</feature>
<evidence type="ECO:0000256" key="1">
    <source>
        <dbReference type="SAM" id="MobiDB-lite"/>
    </source>
</evidence>
<sequence>MRRGDPSSRTSSFSSHGDNEGPQRAERTHCLPCLSSLWPGARCRQRKSSAERKMDLETGCRAGGCDVRCLTCVPCLGKHQEFSLTSGSNYHVSKYHKEHSPQTNLHTYRSPGLPTPFPPPQNTHTKKPTVCAL</sequence>
<name>A0A2T7P3Q3_POMCA</name>
<reference evidence="2 3" key="1">
    <citation type="submission" date="2018-04" db="EMBL/GenBank/DDBJ databases">
        <title>The genome of golden apple snail Pomacea canaliculata provides insight into stress tolerance and invasive adaptation.</title>
        <authorList>
            <person name="Liu C."/>
            <person name="Liu B."/>
            <person name="Ren Y."/>
            <person name="Zhang Y."/>
            <person name="Wang H."/>
            <person name="Li S."/>
            <person name="Jiang F."/>
            <person name="Yin L."/>
            <person name="Zhang G."/>
            <person name="Qian W."/>
            <person name="Fan W."/>
        </authorList>
    </citation>
    <scope>NUCLEOTIDE SEQUENCE [LARGE SCALE GENOMIC DNA]</scope>
    <source>
        <strain evidence="2">SZHN2017</strain>
        <tissue evidence="2">Muscle</tissue>
    </source>
</reference>
<keyword evidence="3" id="KW-1185">Reference proteome</keyword>
<accession>A0A2T7P3Q3</accession>
<dbReference type="EMBL" id="PZQS01000006">
    <property type="protein sequence ID" value="PVD28040.1"/>
    <property type="molecule type" value="Genomic_DNA"/>
</dbReference>